<organism evidence="2 3">
    <name type="scientific">Ceratodon purpureus</name>
    <name type="common">Fire moss</name>
    <name type="synonym">Dicranum purpureum</name>
    <dbReference type="NCBI Taxonomy" id="3225"/>
    <lineage>
        <taxon>Eukaryota</taxon>
        <taxon>Viridiplantae</taxon>
        <taxon>Streptophyta</taxon>
        <taxon>Embryophyta</taxon>
        <taxon>Bryophyta</taxon>
        <taxon>Bryophytina</taxon>
        <taxon>Bryopsida</taxon>
        <taxon>Dicranidae</taxon>
        <taxon>Pseudoditrichales</taxon>
        <taxon>Ditrichaceae</taxon>
        <taxon>Ceratodon</taxon>
    </lineage>
</organism>
<protein>
    <submittedName>
        <fullName evidence="2">Uncharacterized protein</fullName>
    </submittedName>
</protein>
<accession>A0A8T0IIZ9</accession>
<keyword evidence="3" id="KW-1185">Reference proteome</keyword>
<gene>
    <name evidence="2" type="ORF">KC19_3G090600</name>
</gene>
<dbReference type="Proteomes" id="UP000822688">
    <property type="component" value="Chromosome 3"/>
</dbReference>
<sequence length="146" mass="17033">MTVESRETMRYLTESSLRTCRKMNKHLSWNPVFPKEYSYEKANKLSNTASLHLKKKFNRRPNKSTKTTPCSHTEVTIKSLHRGRRADRQVFFDLHEKQTDTIHHTNPSVLTTSSSKCSSLTSKNRVCKELRHITSTQTDSRPNLLR</sequence>
<feature type="region of interest" description="Disordered" evidence="1">
    <location>
        <begin position="55"/>
        <end position="76"/>
    </location>
</feature>
<evidence type="ECO:0000313" key="3">
    <source>
        <dbReference type="Proteomes" id="UP000822688"/>
    </source>
</evidence>
<evidence type="ECO:0000313" key="2">
    <source>
        <dbReference type="EMBL" id="KAG0582846.1"/>
    </source>
</evidence>
<reference evidence="2" key="1">
    <citation type="submission" date="2020-06" db="EMBL/GenBank/DDBJ databases">
        <title>WGS assembly of Ceratodon purpureus strain R40.</title>
        <authorList>
            <person name="Carey S.B."/>
            <person name="Jenkins J."/>
            <person name="Shu S."/>
            <person name="Lovell J.T."/>
            <person name="Sreedasyam A."/>
            <person name="Maumus F."/>
            <person name="Tiley G.P."/>
            <person name="Fernandez-Pozo N."/>
            <person name="Barry K."/>
            <person name="Chen C."/>
            <person name="Wang M."/>
            <person name="Lipzen A."/>
            <person name="Daum C."/>
            <person name="Saski C.A."/>
            <person name="Payton A.C."/>
            <person name="Mcbreen J.C."/>
            <person name="Conrad R.E."/>
            <person name="Kollar L.M."/>
            <person name="Olsson S."/>
            <person name="Huttunen S."/>
            <person name="Landis J.B."/>
            <person name="Wickett N.J."/>
            <person name="Johnson M.G."/>
            <person name="Rensing S.A."/>
            <person name="Grimwood J."/>
            <person name="Schmutz J."/>
            <person name="Mcdaniel S.F."/>
        </authorList>
    </citation>
    <scope>NUCLEOTIDE SEQUENCE</scope>
    <source>
        <strain evidence="2">R40</strain>
    </source>
</reference>
<dbReference type="EMBL" id="CM026423">
    <property type="protein sequence ID" value="KAG0582846.1"/>
    <property type="molecule type" value="Genomic_DNA"/>
</dbReference>
<evidence type="ECO:0000256" key="1">
    <source>
        <dbReference type="SAM" id="MobiDB-lite"/>
    </source>
</evidence>
<feature type="compositionally biased region" description="Polar residues" evidence="1">
    <location>
        <begin position="64"/>
        <end position="76"/>
    </location>
</feature>
<comment type="caution">
    <text evidence="2">The sequence shown here is derived from an EMBL/GenBank/DDBJ whole genome shotgun (WGS) entry which is preliminary data.</text>
</comment>
<name>A0A8T0IIZ9_CERPU</name>
<dbReference type="AlphaFoldDB" id="A0A8T0IIZ9"/>
<proteinExistence type="predicted"/>